<dbReference type="EMBL" id="CP048685">
    <property type="protein sequence ID" value="QPJ61326.1"/>
    <property type="molecule type" value="Genomic_DNA"/>
</dbReference>
<accession>A0A7T0BUZ5</accession>
<protein>
    <recommendedName>
        <fullName evidence="3">DUF1579 domain-containing protein</fullName>
    </recommendedName>
</protein>
<evidence type="ECO:0008006" key="3">
    <source>
        <dbReference type="Google" id="ProtNLM"/>
    </source>
</evidence>
<dbReference type="KEGG" id="nli:G3M70_05235"/>
<name>A0A7T0BUZ5_9BACT</name>
<dbReference type="Proteomes" id="UP000594688">
    <property type="component" value="Chromosome"/>
</dbReference>
<dbReference type="AlphaFoldDB" id="A0A7T0BUZ5"/>
<reference evidence="1 2" key="1">
    <citation type="submission" date="2020-02" db="EMBL/GenBank/DDBJ databases">
        <title>Genomic and physiological characterization of two novel Nitrospinaceae genera.</title>
        <authorList>
            <person name="Mueller A.J."/>
            <person name="Jung M.-Y."/>
            <person name="Strachan C.R."/>
            <person name="Herbold C.W."/>
            <person name="Kirkegaard R.H."/>
            <person name="Daims H."/>
        </authorList>
    </citation>
    <scope>NUCLEOTIDE SEQUENCE [LARGE SCALE GENOMIC DNA]</scope>
    <source>
        <strain evidence="1">EB</strain>
    </source>
</reference>
<sequence>MSIITFFIGSAFAENGHHPKPYVGSKAFEQMKSLVGDWKGMIDKGKGPEVFNTNYRLTSGGSAIVETIFEGHPHGMITIYQDDSKKQLTMVHSCAEYNQPKMVIKKNRGNRIEMDLVSNPDLDVVKDSHMHSFAIELNGPEQMTRDWINFEDGKKKMAVKLVYKRKNVL</sequence>
<proteinExistence type="predicted"/>
<evidence type="ECO:0000313" key="2">
    <source>
        <dbReference type="Proteomes" id="UP000594688"/>
    </source>
</evidence>
<evidence type="ECO:0000313" key="1">
    <source>
        <dbReference type="EMBL" id="QPJ61326.1"/>
    </source>
</evidence>
<gene>
    <name evidence="1" type="ORF">G3M70_05235</name>
</gene>
<organism evidence="1 2">
    <name type="scientific">Candidatus Nitronauta litoralis</name>
    <dbReference type="NCBI Taxonomy" id="2705533"/>
    <lineage>
        <taxon>Bacteria</taxon>
        <taxon>Pseudomonadati</taxon>
        <taxon>Nitrospinota/Tectimicrobiota group</taxon>
        <taxon>Nitrospinota</taxon>
        <taxon>Nitrospinia</taxon>
        <taxon>Nitrospinales</taxon>
        <taxon>Nitrospinaceae</taxon>
        <taxon>Candidatus Nitronauta</taxon>
    </lineage>
</organism>